<name>A0A3M7PSV7_BRAPC</name>
<keyword evidence="2" id="KW-1185">Reference proteome</keyword>
<dbReference type="EMBL" id="REGN01008965">
    <property type="protein sequence ID" value="RNA02237.1"/>
    <property type="molecule type" value="Genomic_DNA"/>
</dbReference>
<organism evidence="1 2">
    <name type="scientific">Brachionus plicatilis</name>
    <name type="common">Marine rotifer</name>
    <name type="synonym">Brachionus muelleri</name>
    <dbReference type="NCBI Taxonomy" id="10195"/>
    <lineage>
        <taxon>Eukaryota</taxon>
        <taxon>Metazoa</taxon>
        <taxon>Spiralia</taxon>
        <taxon>Gnathifera</taxon>
        <taxon>Rotifera</taxon>
        <taxon>Eurotatoria</taxon>
        <taxon>Monogononta</taxon>
        <taxon>Pseudotrocha</taxon>
        <taxon>Ploima</taxon>
        <taxon>Brachionidae</taxon>
        <taxon>Brachionus</taxon>
    </lineage>
</organism>
<sequence>MFDLTTQARHLTAGYINSTSVAMATSVSKKPAPPKLSTLLLTGIHYVFHYFQFCFVCQI</sequence>
<evidence type="ECO:0000313" key="2">
    <source>
        <dbReference type="Proteomes" id="UP000276133"/>
    </source>
</evidence>
<accession>A0A3M7PSV7</accession>
<proteinExistence type="predicted"/>
<dbReference type="Proteomes" id="UP000276133">
    <property type="component" value="Unassembled WGS sequence"/>
</dbReference>
<comment type="caution">
    <text evidence="1">The sequence shown here is derived from an EMBL/GenBank/DDBJ whole genome shotgun (WGS) entry which is preliminary data.</text>
</comment>
<protein>
    <submittedName>
        <fullName evidence="1">Uncharacterized protein</fullName>
    </submittedName>
</protein>
<reference evidence="1 2" key="1">
    <citation type="journal article" date="2018" name="Sci. Rep.">
        <title>Genomic signatures of local adaptation to the degree of environmental predictability in rotifers.</title>
        <authorList>
            <person name="Franch-Gras L."/>
            <person name="Hahn C."/>
            <person name="Garcia-Roger E.M."/>
            <person name="Carmona M.J."/>
            <person name="Serra M."/>
            <person name="Gomez A."/>
        </authorList>
    </citation>
    <scope>NUCLEOTIDE SEQUENCE [LARGE SCALE GENOMIC DNA]</scope>
    <source>
        <strain evidence="1">HYR1</strain>
    </source>
</reference>
<dbReference type="AlphaFoldDB" id="A0A3M7PSV7"/>
<gene>
    <name evidence="1" type="ORF">BpHYR1_040653</name>
</gene>
<evidence type="ECO:0000313" key="1">
    <source>
        <dbReference type="EMBL" id="RNA02237.1"/>
    </source>
</evidence>